<feature type="region of interest" description="Disordered" evidence="1">
    <location>
        <begin position="1"/>
        <end position="32"/>
    </location>
</feature>
<organism evidence="2 3">
    <name type="scientific">Blastomyces percursus</name>
    <dbReference type="NCBI Taxonomy" id="1658174"/>
    <lineage>
        <taxon>Eukaryota</taxon>
        <taxon>Fungi</taxon>
        <taxon>Dikarya</taxon>
        <taxon>Ascomycota</taxon>
        <taxon>Pezizomycotina</taxon>
        <taxon>Eurotiomycetes</taxon>
        <taxon>Eurotiomycetidae</taxon>
        <taxon>Onygenales</taxon>
        <taxon>Ajellomycetaceae</taxon>
        <taxon>Blastomyces</taxon>
    </lineage>
</organism>
<feature type="non-terminal residue" evidence="2">
    <location>
        <position position="1"/>
    </location>
</feature>
<dbReference type="AlphaFoldDB" id="A0A1J9P0W7"/>
<evidence type="ECO:0000313" key="2">
    <source>
        <dbReference type="EMBL" id="OJD09482.1"/>
    </source>
</evidence>
<reference evidence="2 3" key="1">
    <citation type="submission" date="2015-08" db="EMBL/GenBank/DDBJ databases">
        <title>Emmonsia species relationships and genome sequence.</title>
        <authorList>
            <person name="Cuomo C.A."/>
            <person name="Schwartz I.S."/>
            <person name="Kenyon C."/>
            <person name="De Hoog G.S."/>
            <person name="Govender N.P."/>
            <person name="Botha A."/>
            <person name="Moreno L."/>
            <person name="De Vries M."/>
            <person name="Munoz J.F."/>
            <person name="Stielow J.B."/>
        </authorList>
    </citation>
    <scope>NUCLEOTIDE SEQUENCE [LARGE SCALE GENOMIC DNA]</scope>
    <source>
        <strain evidence="2 3">EI222</strain>
    </source>
</reference>
<sequence>WGVGAASTTMKTPTPPGTSHSSQASWTTATPHTVRQLEWQAEKVKKYLKRRTQSPRSPTNRALNHLVKGCQMAMHEAALLAAENKELRAANANKRESEKEAVHT</sequence>
<keyword evidence="3" id="KW-1185">Reference proteome</keyword>
<proteinExistence type="predicted"/>
<comment type="caution">
    <text evidence="2">The sequence shown here is derived from an EMBL/GenBank/DDBJ whole genome shotgun (WGS) entry which is preliminary data.</text>
</comment>
<name>A0A1J9P0W7_9EURO</name>
<evidence type="ECO:0000256" key="1">
    <source>
        <dbReference type="SAM" id="MobiDB-lite"/>
    </source>
</evidence>
<dbReference type="EMBL" id="LGTZ01003656">
    <property type="protein sequence ID" value="OJD09482.1"/>
    <property type="molecule type" value="Genomic_DNA"/>
</dbReference>
<dbReference type="STRING" id="1658174.A0A1J9P0W7"/>
<gene>
    <name evidence="2" type="ORF">ACJ73_10280</name>
</gene>
<dbReference type="Proteomes" id="UP000242791">
    <property type="component" value="Unassembled WGS sequence"/>
</dbReference>
<evidence type="ECO:0000313" key="3">
    <source>
        <dbReference type="Proteomes" id="UP000242791"/>
    </source>
</evidence>
<protein>
    <submittedName>
        <fullName evidence="2">Uncharacterized protein</fullName>
    </submittedName>
</protein>
<dbReference type="OrthoDB" id="4354814at2759"/>
<dbReference type="VEuPathDB" id="FungiDB:ACJ73_10280"/>
<accession>A0A1J9P0W7</accession>